<dbReference type="Pfam" id="PF02447">
    <property type="entry name" value="GntP_permease"/>
    <property type="match status" value="1"/>
</dbReference>
<organism evidence="1 2">
    <name type="scientific">Streptomyces griseoruber</name>
    <dbReference type="NCBI Taxonomy" id="1943"/>
    <lineage>
        <taxon>Bacteria</taxon>
        <taxon>Bacillati</taxon>
        <taxon>Actinomycetota</taxon>
        <taxon>Actinomycetes</taxon>
        <taxon>Kitasatosporales</taxon>
        <taxon>Streptomycetaceae</taxon>
        <taxon>Streptomyces</taxon>
    </lineage>
</organism>
<sequence length="73" mass="7666">MVALLIDVALCAYLLGARRGWDRTHIAHVRGSALPSVAMVILMASGIGEAIGVLTTTMDVIGFGLTASLWPLM</sequence>
<dbReference type="EMBL" id="LMWW01000033">
    <property type="protein sequence ID" value="KUN82117.1"/>
    <property type="molecule type" value="Genomic_DNA"/>
</dbReference>
<accession>A0A101SXV8</accession>
<dbReference type="GO" id="GO:0015128">
    <property type="term" value="F:gluconate transmembrane transporter activity"/>
    <property type="evidence" value="ECO:0007669"/>
    <property type="project" value="InterPro"/>
</dbReference>
<dbReference type="InterPro" id="IPR003474">
    <property type="entry name" value="Glcn_transporter"/>
</dbReference>
<evidence type="ECO:0000313" key="1">
    <source>
        <dbReference type="EMBL" id="KUN82117.1"/>
    </source>
</evidence>
<dbReference type="GO" id="GO:0016020">
    <property type="term" value="C:membrane"/>
    <property type="evidence" value="ECO:0007669"/>
    <property type="project" value="InterPro"/>
</dbReference>
<gene>
    <name evidence="1" type="ORF">AQJ64_20355</name>
</gene>
<dbReference type="Proteomes" id="UP000052982">
    <property type="component" value="Unassembled WGS sequence"/>
</dbReference>
<comment type="caution">
    <text evidence="1">The sequence shown here is derived from an EMBL/GenBank/DDBJ whole genome shotgun (WGS) entry which is preliminary data.</text>
</comment>
<keyword evidence="2" id="KW-1185">Reference proteome</keyword>
<protein>
    <submittedName>
        <fullName evidence="1">Uncharacterized protein</fullName>
    </submittedName>
</protein>
<dbReference type="STRING" id="1943.AQJ64_20355"/>
<dbReference type="AlphaFoldDB" id="A0A101SXV8"/>
<dbReference type="OrthoDB" id="4325159at2"/>
<name>A0A101SXV8_9ACTN</name>
<evidence type="ECO:0000313" key="2">
    <source>
        <dbReference type="Proteomes" id="UP000052982"/>
    </source>
</evidence>
<proteinExistence type="predicted"/>
<reference evidence="1 2" key="1">
    <citation type="submission" date="2015-10" db="EMBL/GenBank/DDBJ databases">
        <title>Draft genome sequence of Streptomyces griseoruber DSM 40281, type strain for the species Streptomyces griseoruber.</title>
        <authorList>
            <person name="Ruckert C."/>
            <person name="Winkler A."/>
            <person name="Kalinowski J."/>
            <person name="Kampfer P."/>
            <person name="Glaeser S."/>
        </authorList>
    </citation>
    <scope>NUCLEOTIDE SEQUENCE [LARGE SCALE GENOMIC DNA]</scope>
    <source>
        <strain evidence="1 2">DSM 40281</strain>
    </source>
</reference>